<dbReference type="PROSITE" id="PS51257">
    <property type="entry name" value="PROKAR_LIPOPROTEIN"/>
    <property type="match status" value="1"/>
</dbReference>
<sequence length="292" mass="30462">MSRRTARAGALAVALALTGCTGSEGTPTASAPALVGQRLTELAQEADTFSRLDVGDEEIVAWAVRDGALRHWRLAEGTSDSRAVEQEYPAVDFAGIDPAELQTRVEALAEGCDGANFRVTVQALTPSALVSELRCGDEEFEALGGADPVAVHLGDDALPDYGGLTVEETWDQLLAQAAVLDPSLRFTSLSLDQERVGFGLSAASATNGCQPALDIARDGTDLAWRCDTPSAEPPLDLAQFSAGELAALQQQAMSDVGIVDPAGVEVTIGRDLGGTARMTVRQGTRLSEVPLG</sequence>
<keyword evidence="2" id="KW-1185">Reference proteome</keyword>
<accession>A0A1G9JBV9</accession>
<gene>
    <name evidence="1" type="ORF">SAMN04488242_1144</name>
</gene>
<dbReference type="Proteomes" id="UP000199475">
    <property type="component" value="Unassembled WGS sequence"/>
</dbReference>
<dbReference type="AlphaFoldDB" id="A0A1G9JBV9"/>
<dbReference type="STRING" id="686624.SAMN04488242_1144"/>
<proteinExistence type="predicted"/>
<organism evidence="1 2">
    <name type="scientific">Tessaracoccus oleiagri</name>
    <dbReference type="NCBI Taxonomy" id="686624"/>
    <lineage>
        <taxon>Bacteria</taxon>
        <taxon>Bacillati</taxon>
        <taxon>Actinomycetota</taxon>
        <taxon>Actinomycetes</taxon>
        <taxon>Propionibacteriales</taxon>
        <taxon>Propionibacteriaceae</taxon>
        <taxon>Tessaracoccus</taxon>
    </lineage>
</organism>
<dbReference type="OrthoDB" id="218695at2"/>
<dbReference type="EMBL" id="FNGP01000002">
    <property type="protein sequence ID" value="SDL34673.1"/>
    <property type="molecule type" value="Genomic_DNA"/>
</dbReference>
<protein>
    <submittedName>
        <fullName evidence="1">Uncharacterized protein</fullName>
    </submittedName>
</protein>
<name>A0A1G9JBV9_9ACTN</name>
<reference evidence="1 2" key="1">
    <citation type="submission" date="2016-10" db="EMBL/GenBank/DDBJ databases">
        <authorList>
            <person name="de Groot N.N."/>
        </authorList>
    </citation>
    <scope>NUCLEOTIDE SEQUENCE [LARGE SCALE GENOMIC DNA]</scope>
    <source>
        <strain evidence="1 2">CGMCC 1.9159</strain>
    </source>
</reference>
<evidence type="ECO:0000313" key="1">
    <source>
        <dbReference type="EMBL" id="SDL34673.1"/>
    </source>
</evidence>
<evidence type="ECO:0000313" key="2">
    <source>
        <dbReference type="Proteomes" id="UP000199475"/>
    </source>
</evidence>
<dbReference type="RefSeq" id="WP_093249841.1">
    <property type="nucleotide sequence ID" value="NZ_FNGP01000002.1"/>
</dbReference>